<keyword evidence="3" id="KW-0233">DNA recombination</keyword>
<dbReference type="AlphaFoldDB" id="A0A9D9E6D9"/>
<reference evidence="7" key="1">
    <citation type="submission" date="2020-10" db="EMBL/GenBank/DDBJ databases">
        <authorList>
            <person name="Gilroy R."/>
        </authorList>
    </citation>
    <scope>NUCLEOTIDE SEQUENCE</scope>
    <source>
        <strain evidence="7">C6-149</strain>
    </source>
</reference>
<reference evidence="7" key="2">
    <citation type="journal article" date="2021" name="PeerJ">
        <title>Extensive microbial diversity within the chicken gut microbiome revealed by metagenomics and culture.</title>
        <authorList>
            <person name="Gilroy R."/>
            <person name="Ravi A."/>
            <person name="Getino M."/>
            <person name="Pursley I."/>
            <person name="Horton D.L."/>
            <person name="Alikhan N.F."/>
            <person name="Baker D."/>
            <person name="Gharbi K."/>
            <person name="Hall N."/>
            <person name="Watson M."/>
            <person name="Adriaenssens E.M."/>
            <person name="Foster-Nyarko E."/>
            <person name="Jarju S."/>
            <person name="Secka A."/>
            <person name="Antonio M."/>
            <person name="Oren A."/>
            <person name="Chaudhuri R.R."/>
            <person name="La Ragione R."/>
            <person name="Hildebrand F."/>
            <person name="Pallen M.J."/>
        </authorList>
    </citation>
    <scope>NUCLEOTIDE SEQUENCE</scope>
    <source>
        <strain evidence="7">C6-149</strain>
    </source>
</reference>
<evidence type="ECO:0000256" key="4">
    <source>
        <dbReference type="PIRSR" id="PIRSR606118-50"/>
    </source>
</evidence>
<keyword evidence="1" id="KW-0229">DNA integration</keyword>
<feature type="domain" description="Resolvase/invertase-type recombinase catalytic" evidence="6">
    <location>
        <begin position="1"/>
        <end position="137"/>
    </location>
</feature>
<dbReference type="InterPro" id="IPR036162">
    <property type="entry name" value="Resolvase-like_N_sf"/>
</dbReference>
<gene>
    <name evidence="7" type="ORF">IAA89_01650</name>
</gene>
<evidence type="ECO:0000256" key="2">
    <source>
        <dbReference type="ARBA" id="ARBA00023125"/>
    </source>
</evidence>
<evidence type="ECO:0000313" key="8">
    <source>
        <dbReference type="Proteomes" id="UP000823614"/>
    </source>
</evidence>
<dbReference type="PROSITE" id="PS51736">
    <property type="entry name" value="RECOMBINASES_3"/>
    <property type="match status" value="1"/>
</dbReference>
<dbReference type="EMBL" id="JADIMP010000030">
    <property type="protein sequence ID" value="MBO8441145.1"/>
    <property type="molecule type" value="Genomic_DNA"/>
</dbReference>
<dbReference type="SUPFAM" id="SSF53041">
    <property type="entry name" value="Resolvase-like"/>
    <property type="match status" value="1"/>
</dbReference>
<dbReference type="Pfam" id="PF00239">
    <property type="entry name" value="Resolvase"/>
    <property type="match status" value="1"/>
</dbReference>
<sequence>MIYGYARVSTVSQSLEEQVNELTQKANIPLKNIYREKYTGTTTKRPEFSKLLKQLKSGDTLYVTKLDRFARNTREALNAVEPLLNNGIKISVLNLGTIENTPMGKMILRTLLSVAEMERDLIVERSREGKEFAKKNNPNFHEGRPKRKITPHYQAIYEYTQNHSYNETARAFNVSKSTVYRISKQIKNGH</sequence>
<dbReference type="Gene3D" id="3.40.50.1390">
    <property type="entry name" value="Resolvase, N-terminal catalytic domain"/>
    <property type="match status" value="1"/>
</dbReference>
<accession>A0A9D9E6D9</accession>
<keyword evidence="2" id="KW-0238">DNA-binding</keyword>
<dbReference type="SMART" id="SM00857">
    <property type="entry name" value="Resolvase"/>
    <property type="match status" value="1"/>
</dbReference>
<dbReference type="InterPro" id="IPR050639">
    <property type="entry name" value="SSR_resolvase"/>
</dbReference>
<dbReference type="PANTHER" id="PTHR30461">
    <property type="entry name" value="DNA-INVERTASE FROM LAMBDOID PROPHAGE"/>
    <property type="match status" value="1"/>
</dbReference>
<dbReference type="InterPro" id="IPR006118">
    <property type="entry name" value="Recombinase_CS"/>
</dbReference>
<protein>
    <submittedName>
        <fullName evidence="7">Recombinase family protein</fullName>
    </submittedName>
</protein>
<feature type="active site" description="O-(5'-phospho-DNA)-serine intermediate" evidence="4 5">
    <location>
        <position position="9"/>
    </location>
</feature>
<comment type="caution">
    <text evidence="7">The sequence shown here is derived from an EMBL/GenBank/DDBJ whole genome shotgun (WGS) entry which is preliminary data.</text>
</comment>
<evidence type="ECO:0000259" key="6">
    <source>
        <dbReference type="PROSITE" id="PS51736"/>
    </source>
</evidence>
<dbReference type="PANTHER" id="PTHR30461:SF2">
    <property type="entry name" value="SERINE RECOMBINASE PINE-RELATED"/>
    <property type="match status" value="1"/>
</dbReference>
<dbReference type="GO" id="GO:0000150">
    <property type="term" value="F:DNA strand exchange activity"/>
    <property type="evidence" value="ECO:0007669"/>
    <property type="project" value="InterPro"/>
</dbReference>
<name>A0A9D9E6D9_9LACO</name>
<evidence type="ECO:0000256" key="5">
    <source>
        <dbReference type="PROSITE-ProRule" id="PRU10137"/>
    </source>
</evidence>
<dbReference type="PROSITE" id="PS00397">
    <property type="entry name" value="RECOMBINASES_1"/>
    <property type="match status" value="1"/>
</dbReference>
<dbReference type="Proteomes" id="UP000823614">
    <property type="component" value="Unassembled WGS sequence"/>
</dbReference>
<dbReference type="CDD" id="cd03768">
    <property type="entry name" value="SR_ResInv"/>
    <property type="match status" value="1"/>
</dbReference>
<evidence type="ECO:0000256" key="3">
    <source>
        <dbReference type="ARBA" id="ARBA00023172"/>
    </source>
</evidence>
<evidence type="ECO:0000256" key="1">
    <source>
        <dbReference type="ARBA" id="ARBA00022908"/>
    </source>
</evidence>
<organism evidence="7 8">
    <name type="scientific">Candidatus Gallilactobacillus intestinavium</name>
    <dbReference type="NCBI Taxonomy" id="2840838"/>
    <lineage>
        <taxon>Bacteria</taxon>
        <taxon>Bacillati</taxon>
        <taxon>Bacillota</taxon>
        <taxon>Bacilli</taxon>
        <taxon>Lactobacillales</taxon>
        <taxon>Lactobacillaceae</taxon>
        <taxon>Lactobacillaceae incertae sedis</taxon>
        <taxon>Candidatus Gallilactobacillus</taxon>
    </lineage>
</organism>
<dbReference type="InterPro" id="IPR006119">
    <property type="entry name" value="Resolv_N"/>
</dbReference>
<proteinExistence type="predicted"/>
<dbReference type="GO" id="GO:0015074">
    <property type="term" value="P:DNA integration"/>
    <property type="evidence" value="ECO:0007669"/>
    <property type="project" value="UniProtKB-KW"/>
</dbReference>
<evidence type="ECO:0000313" key="7">
    <source>
        <dbReference type="EMBL" id="MBO8441145.1"/>
    </source>
</evidence>
<dbReference type="GO" id="GO:0003677">
    <property type="term" value="F:DNA binding"/>
    <property type="evidence" value="ECO:0007669"/>
    <property type="project" value="UniProtKB-KW"/>
</dbReference>